<dbReference type="AlphaFoldDB" id="A0A1T5EAQ1"/>
<dbReference type="STRING" id="572036.SAMN05661099_2850"/>
<dbReference type="Proteomes" id="UP000189981">
    <property type="component" value="Unassembled WGS sequence"/>
</dbReference>
<feature type="signal peptide" evidence="1">
    <location>
        <begin position="1"/>
        <end position="25"/>
    </location>
</feature>
<evidence type="ECO:0000313" key="3">
    <source>
        <dbReference type="EMBL" id="SKB81098.1"/>
    </source>
</evidence>
<evidence type="ECO:0000313" key="4">
    <source>
        <dbReference type="Proteomes" id="UP000189981"/>
    </source>
</evidence>
<dbReference type="GO" id="GO:0016810">
    <property type="term" value="F:hydrolase activity, acting on carbon-nitrogen (but not peptide) bonds"/>
    <property type="evidence" value="ECO:0007669"/>
    <property type="project" value="InterPro"/>
</dbReference>
<dbReference type="PANTHER" id="PTHR43135:SF3">
    <property type="entry name" value="ALPHA-D-RIBOSE 1-METHYLPHOSPHONATE 5-TRIPHOSPHATE DIPHOSPHATASE"/>
    <property type="match status" value="1"/>
</dbReference>
<keyword evidence="4" id="KW-1185">Reference proteome</keyword>
<dbReference type="EMBL" id="FUYR01000003">
    <property type="protein sequence ID" value="SKB81098.1"/>
    <property type="molecule type" value="Genomic_DNA"/>
</dbReference>
<evidence type="ECO:0000256" key="1">
    <source>
        <dbReference type="SAM" id="SignalP"/>
    </source>
</evidence>
<dbReference type="PANTHER" id="PTHR43135">
    <property type="entry name" value="ALPHA-D-RIBOSE 1-METHYLPHOSPHONATE 5-TRIPHOSPHATE DIPHOSPHATASE"/>
    <property type="match status" value="1"/>
</dbReference>
<proteinExistence type="predicted"/>
<dbReference type="Gene3D" id="2.30.40.10">
    <property type="entry name" value="Urease, subunit C, domain 1"/>
    <property type="match status" value="1"/>
</dbReference>
<dbReference type="InterPro" id="IPR011059">
    <property type="entry name" value="Metal-dep_hydrolase_composite"/>
</dbReference>
<accession>A0A1T5EAQ1</accession>
<dbReference type="SUPFAM" id="SSF51556">
    <property type="entry name" value="Metallo-dependent hydrolases"/>
    <property type="match status" value="1"/>
</dbReference>
<sequence>MKRLLKIFAIALTAMFVLVSINGSAQNTSTKTLLKNATLIDGNGGKPLQNIDILIDGETISEIGTNLSASGAKLVNLKGKTVMPALISAHVHVGVIKGNEGGAKFYTRQNIISQLKKYQDYGIGTVLAMGTDRPLLFETGLRDSSVRGLLPGARLYSAGYGFNVPDPTVSHDYFLGNLYRPASVAEVPLMMEQLAKLKPEVVKLWVDGKMKPEVYQAILQEAHKHNIRGLAHVFYLSDARKLVASGIDIFGHSIRDSVVDNALVEQMKARNIPYIPTLTLDLFAHAYAGKPYWLNDKFFKKSLEPGVYEMLSSEKYHNDQKASSASARAAAAFQIAMKNVKKLHDAGVMIALGTDSGSFPYRPQGFAEHLELEMLVKAGLTPLQAITIATRNAARVLRIEKSFGTLEKGKVADLIILGSNPVENIKNTRDIEGVYKGGMVVSRGQK</sequence>
<reference evidence="4" key="1">
    <citation type="submission" date="2017-02" db="EMBL/GenBank/DDBJ databases">
        <authorList>
            <person name="Varghese N."/>
            <person name="Submissions S."/>
        </authorList>
    </citation>
    <scope>NUCLEOTIDE SEQUENCE [LARGE SCALE GENOMIC DNA]</scope>
    <source>
        <strain evidence="4">DSM 22385</strain>
    </source>
</reference>
<dbReference type="InterPro" id="IPR051781">
    <property type="entry name" value="Metallo-dep_Hydrolase"/>
</dbReference>
<evidence type="ECO:0000259" key="2">
    <source>
        <dbReference type="Pfam" id="PF01979"/>
    </source>
</evidence>
<organism evidence="3 4">
    <name type="scientific">Daejeonella lutea</name>
    <dbReference type="NCBI Taxonomy" id="572036"/>
    <lineage>
        <taxon>Bacteria</taxon>
        <taxon>Pseudomonadati</taxon>
        <taxon>Bacteroidota</taxon>
        <taxon>Sphingobacteriia</taxon>
        <taxon>Sphingobacteriales</taxon>
        <taxon>Sphingobacteriaceae</taxon>
        <taxon>Daejeonella</taxon>
    </lineage>
</organism>
<feature type="chain" id="PRO_5012414089" evidence="1">
    <location>
        <begin position="26"/>
        <end position="446"/>
    </location>
</feature>
<keyword evidence="1" id="KW-0732">Signal</keyword>
<dbReference type="SUPFAM" id="SSF51338">
    <property type="entry name" value="Composite domain of metallo-dependent hydrolases"/>
    <property type="match status" value="1"/>
</dbReference>
<protein>
    <submittedName>
        <fullName evidence="3">Imidazolonepropionase</fullName>
    </submittedName>
</protein>
<dbReference type="Pfam" id="PF01979">
    <property type="entry name" value="Amidohydro_1"/>
    <property type="match status" value="1"/>
</dbReference>
<gene>
    <name evidence="3" type="ORF">SAMN05661099_2850</name>
</gene>
<dbReference type="RefSeq" id="WP_221406256.1">
    <property type="nucleotide sequence ID" value="NZ_FUYR01000003.1"/>
</dbReference>
<name>A0A1T5EAQ1_9SPHI</name>
<dbReference type="InterPro" id="IPR032466">
    <property type="entry name" value="Metal_Hydrolase"/>
</dbReference>
<dbReference type="Gene3D" id="3.20.20.140">
    <property type="entry name" value="Metal-dependent hydrolases"/>
    <property type="match status" value="1"/>
</dbReference>
<dbReference type="InterPro" id="IPR006680">
    <property type="entry name" value="Amidohydro-rel"/>
</dbReference>
<feature type="domain" description="Amidohydrolase-related" evidence="2">
    <location>
        <begin position="81"/>
        <end position="440"/>
    </location>
</feature>